<evidence type="ECO:0000313" key="1">
    <source>
        <dbReference type="EMBL" id="KAK4421988.1"/>
    </source>
</evidence>
<reference evidence="1" key="2">
    <citation type="journal article" date="2024" name="Plant">
        <title>Genomic evolution and insights into agronomic trait innovations of Sesamum species.</title>
        <authorList>
            <person name="Miao H."/>
            <person name="Wang L."/>
            <person name="Qu L."/>
            <person name="Liu H."/>
            <person name="Sun Y."/>
            <person name="Le M."/>
            <person name="Wang Q."/>
            <person name="Wei S."/>
            <person name="Zheng Y."/>
            <person name="Lin W."/>
            <person name="Duan Y."/>
            <person name="Cao H."/>
            <person name="Xiong S."/>
            <person name="Wang X."/>
            <person name="Wei L."/>
            <person name="Li C."/>
            <person name="Ma Q."/>
            <person name="Ju M."/>
            <person name="Zhao R."/>
            <person name="Li G."/>
            <person name="Mu C."/>
            <person name="Tian Q."/>
            <person name="Mei H."/>
            <person name="Zhang T."/>
            <person name="Gao T."/>
            <person name="Zhang H."/>
        </authorList>
    </citation>
    <scope>NUCLEOTIDE SEQUENCE</scope>
    <source>
        <strain evidence="1">3651</strain>
    </source>
</reference>
<dbReference type="AlphaFoldDB" id="A0AAE1Y1G4"/>
<gene>
    <name evidence="1" type="ORF">Salat_2149500</name>
</gene>
<dbReference type="Proteomes" id="UP001293254">
    <property type="component" value="Unassembled WGS sequence"/>
</dbReference>
<keyword evidence="2" id="KW-1185">Reference proteome</keyword>
<name>A0AAE1Y1G4_9LAMI</name>
<evidence type="ECO:0000313" key="2">
    <source>
        <dbReference type="Proteomes" id="UP001293254"/>
    </source>
</evidence>
<accession>A0AAE1Y1G4</accession>
<reference evidence="1" key="1">
    <citation type="submission" date="2020-06" db="EMBL/GenBank/DDBJ databases">
        <authorList>
            <person name="Li T."/>
            <person name="Hu X."/>
            <person name="Zhang T."/>
            <person name="Song X."/>
            <person name="Zhang H."/>
            <person name="Dai N."/>
            <person name="Sheng W."/>
            <person name="Hou X."/>
            <person name="Wei L."/>
        </authorList>
    </citation>
    <scope>NUCLEOTIDE SEQUENCE</scope>
    <source>
        <strain evidence="1">3651</strain>
        <tissue evidence="1">Leaf</tissue>
    </source>
</reference>
<sequence length="178" mass="19013">MPKVVSMVRQSGILVSMSWLGKLAGMSGRVGQVGVDRVGRWLGLLAWCETVVCAGKLAAHVRRTWLDAAHKAGLMCGSLADGWQARARGNDSCALCSTVVGDNYARRADSESGCDKGKANKMMREATHNFVAAREVQKMGLTLAERCSRTKVVNSEAKPIQGIAIVDLRVGANKGNVI</sequence>
<dbReference type="EMBL" id="JACGWO010000008">
    <property type="protein sequence ID" value="KAK4421988.1"/>
    <property type="molecule type" value="Genomic_DNA"/>
</dbReference>
<organism evidence="1 2">
    <name type="scientific">Sesamum alatum</name>
    <dbReference type="NCBI Taxonomy" id="300844"/>
    <lineage>
        <taxon>Eukaryota</taxon>
        <taxon>Viridiplantae</taxon>
        <taxon>Streptophyta</taxon>
        <taxon>Embryophyta</taxon>
        <taxon>Tracheophyta</taxon>
        <taxon>Spermatophyta</taxon>
        <taxon>Magnoliopsida</taxon>
        <taxon>eudicotyledons</taxon>
        <taxon>Gunneridae</taxon>
        <taxon>Pentapetalae</taxon>
        <taxon>asterids</taxon>
        <taxon>lamiids</taxon>
        <taxon>Lamiales</taxon>
        <taxon>Pedaliaceae</taxon>
        <taxon>Sesamum</taxon>
    </lineage>
</organism>
<proteinExistence type="predicted"/>
<comment type="caution">
    <text evidence="1">The sequence shown here is derived from an EMBL/GenBank/DDBJ whole genome shotgun (WGS) entry which is preliminary data.</text>
</comment>
<protein>
    <submittedName>
        <fullName evidence="1">Uncharacterized protein</fullName>
    </submittedName>
</protein>